<comment type="caution">
    <text evidence="2">The sequence shown here is derived from an EMBL/GenBank/DDBJ whole genome shotgun (WGS) entry which is preliminary data.</text>
</comment>
<gene>
    <name evidence="2" type="ORF">Dcar01_01125</name>
</gene>
<feature type="region of interest" description="Disordered" evidence="1">
    <location>
        <begin position="22"/>
        <end position="45"/>
    </location>
</feature>
<name>A0ABP9W5R0_9DEIO</name>
<sequence length="45" mass="4579">MNRCKNFVLLTATLTSADLAGAQSSHTGKAPARATGGMSRCAQAL</sequence>
<dbReference type="EMBL" id="BAABRP010000002">
    <property type="protein sequence ID" value="GAA5512411.1"/>
    <property type="molecule type" value="Genomic_DNA"/>
</dbReference>
<dbReference type="Proteomes" id="UP001401887">
    <property type="component" value="Unassembled WGS sequence"/>
</dbReference>
<proteinExistence type="predicted"/>
<dbReference type="RefSeq" id="WP_345462220.1">
    <property type="nucleotide sequence ID" value="NZ_BAABRP010000002.1"/>
</dbReference>
<reference evidence="2 3" key="1">
    <citation type="submission" date="2024-02" db="EMBL/GenBank/DDBJ databases">
        <title>Deinococcus carri NBRC 110142.</title>
        <authorList>
            <person name="Ichikawa N."/>
            <person name="Katano-Makiyama Y."/>
            <person name="Hidaka K."/>
        </authorList>
    </citation>
    <scope>NUCLEOTIDE SEQUENCE [LARGE SCALE GENOMIC DNA]</scope>
    <source>
        <strain evidence="2 3">NBRC 110142</strain>
    </source>
</reference>
<protein>
    <submittedName>
        <fullName evidence="2">Uncharacterized protein</fullName>
    </submittedName>
</protein>
<keyword evidence="3" id="KW-1185">Reference proteome</keyword>
<accession>A0ABP9W5R0</accession>
<evidence type="ECO:0000313" key="2">
    <source>
        <dbReference type="EMBL" id="GAA5512411.1"/>
    </source>
</evidence>
<organism evidence="2 3">
    <name type="scientific">Deinococcus carri</name>
    <dbReference type="NCBI Taxonomy" id="1211323"/>
    <lineage>
        <taxon>Bacteria</taxon>
        <taxon>Thermotogati</taxon>
        <taxon>Deinococcota</taxon>
        <taxon>Deinococci</taxon>
        <taxon>Deinococcales</taxon>
        <taxon>Deinococcaceae</taxon>
        <taxon>Deinococcus</taxon>
    </lineage>
</organism>
<evidence type="ECO:0000313" key="3">
    <source>
        <dbReference type="Proteomes" id="UP001401887"/>
    </source>
</evidence>
<evidence type="ECO:0000256" key="1">
    <source>
        <dbReference type="SAM" id="MobiDB-lite"/>
    </source>
</evidence>